<keyword evidence="2" id="KW-1185">Reference proteome</keyword>
<evidence type="ECO:0000313" key="2">
    <source>
        <dbReference type="Proteomes" id="UP000693946"/>
    </source>
</evidence>
<accession>A0AAV6QL37</accession>
<sequence>MYRADDMSPVRTLGGSTLGATIMTGYVYTDGNAIEWDSHRRLLHCSPDGLAPRTPAAANTACDGSTMPPQRSEKNIHVEVFTSWETICAAFVCQWRRI</sequence>
<evidence type="ECO:0000313" key="1">
    <source>
        <dbReference type="EMBL" id="KAG7490891.1"/>
    </source>
</evidence>
<gene>
    <name evidence="1" type="ORF">JOB18_044033</name>
</gene>
<dbReference type="Proteomes" id="UP000693946">
    <property type="component" value="Linkage Group LG5"/>
</dbReference>
<organism evidence="1 2">
    <name type="scientific">Solea senegalensis</name>
    <name type="common">Senegalese sole</name>
    <dbReference type="NCBI Taxonomy" id="28829"/>
    <lineage>
        <taxon>Eukaryota</taxon>
        <taxon>Metazoa</taxon>
        <taxon>Chordata</taxon>
        <taxon>Craniata</taxon>
        <taxon>Vertebrata</taxon>
        <taxon>Euteleostomi</taxon>
        <taxon>Actinopterygii</taxon>
        <taxon>Neopterygii</taxon>
        <taxon>Teleostei</taxon>
        <taxon>Neoteleostei</taxon>
        <taxon>Acanthomorphata</taxon>
        <taxon>Carangaria</taxon>
        <taxon>Pleuronectiformes</taxon>
        <taxon>Pleuronectoidei</taxon>
        <taxon>Soleidae</taxon>
        <taxon>Solea</taxon>
    </lineage>
</organism>
<dbReference type="AlphaFoldDB" id="A0AAV6QL37"/>
<comment type="caution">
    <text evidence="1">The sequence shown here is derived from an EMBL/GenBank/DDBJ whole genome shotgun (WGS) entry which is preliminary data.</text>
</comment>
<proteinExistence type="predicted"/>
<reference evidence="1 2" key="1">
    <citation type="journal article" date="2021" name="Sci. Rep.">
        <title>Chromosome anchoring in Senegalese sole (Solea senegalensis) reveals sex-associated markers and genome rearrangements in flatfish.</title>
        <authorList>
            <person name="Guerrero-Cozar I."/>
            <person name="Gomez-Garrido J."/>
            <person name="Berbel C."/>
            <person name="Martinez-Blanch J.F."/>
            <person name="Alioto T."/>
            <person name="Claros M.G."/>
            <person name="Gagnaire P.A."/>
            <person name="Manchado M."/>
        </authorList>
    </citation>
    <scope>NUCLEOTIDE SEQUENCE [LARGE SCALE GENOMIC DNA]</scope>
    <source>
        <strain evidence="1">Sse05_10M</strain>
    </source>
</reference>
<name>A0AAV6QL37_SOLSE</name>
<protein>
    <submittedName>
        <fullName evidence="1">Uncharacterized protein</fullName>
    </submittedName>
</protein>
<dbReference type="EMBL" id="JAGKHQ010000017">
    <property type="protein sequence ID" value="KAG7490891.1"/>
    <property type="molecule type" value="Genomic_DNA"/>
</dbReference>